<feature type="domain" description="Phage terminase large subunit N-terminal" evidence="1">
    <location>
        <begin position="23"/>
        <end position="212"/>
    </location>
</feature>
<comment type="caution">
    <text evidence="2">The sequence shown here is derived from an EMBL/GenBank/DDBJ whole genome shotgun (WGS) entry which is preliminary data.</text>
</comment>
<dbReference type="PANTHER" id="PTHR39184:SF1">
    <property type="entry name" value="PBSX PHAGE TERMINASE LARGE SUBUNIT"/>
    <property type="match status" value="1"/>
</dbReference>
<evidence type="ECO:0000259" key="1">
    <source>
        <dbReference type="Pfam" id="PF04466"/>
    </source>
</evidence>
<reference evidence="2" key="1">
    <citation type="submission" date="2017-05" db="EMBL/GenBank/DDBJ databases">
        <title>Complete and WGS of Bordetella genogroups.</title>
        <authorList>
            <person name="Spilker T."/>
            <person name="Lipuma J."/>
        </authorList>
    </citation>
    <scope>NUCLEOTIDE SEQUENCE</scope>
    <source>
        <strain evidence="2">AU21707</strain>
    </source>
</reference>
<dbReference type="InterPro" id="IPR052380">
    <property type="entry name" value="Viral_DNA_packaging_terminase"/>
</dbReference>
<dbReference type="InterPro" id="IPR035412">
    <property type="entry name" value="Terminase_L_N"/>
</dbReference>
<name>A0A261R808_9BORD</name>
<dbReference type="PANTHER" id="PTHR39184">
    <property type="match status" value="1"/>
</dbReference>
<dbReference type="Gene3D" id="3.40.50.300">
    <property type="entry name" value="P-loop containing nucleotide triphosphate hydrolases"/>
    <property type="match status" value="1"/>
</dbReference>
<dbReference type="Pfam" id="PF04466">
    <property type="entry name" value="Terminase_3"/>
    <property type="match status" value="1"/>
</dbReference>
<dbReference type="NCBIfam" id="TIGR01547">
    <property type="entry name" value="phage_term_2"/>
    <property type="match status" value="1"/>
</dbReference>
<dbReference type="Proteomes" id="UP000216857">
    <property type="component" value="Unassembled WGS sequence"/>
</dbReference>
<proteinExistence type="predicted"/>
<accession>A0A261R808</accession>
<dbReference type="InterPro" id="IPR027417">
    <property type="entry name" value="P-loop_NTPase"/>
</dbReference>
<evidence type="ECO:0000313" key="3">
    <source>
        <dbReference type="Proteomes" id="UP000216857"/>
    </source>
</evidence>
<sequence>MGARDLPVLEFPEKLQCLFRPARFKVAHGGRGSAKSWSFARALLALGAQRKLRILCTREVQKSIKDSVHKLLSDQVDGIGLGWFYEVLATEIRGANGTEFIFTGLSDQTAESIKSYEGVDIVWVEEAKNVSKRSWSILIPTIRKDGSEIWVSFNPELETDETYSRFVLNPPDNAVVVQINFSDNPWFPQVLEQERLDCLKRDPKGYAQIWEGKCLPAVAGAIYYDEIQAAQDSGRIASVPYDPLLKVHVVLDLGWNDAMFVSLVQKVRSEIRVITSLEDSHKTLDWWSAELRKLNMNWGTMLLPHDGEHKDFKTAKSAKEIMEALGWAVKITPNLRVEEGIKLTRMAFPQMVFDKVKADRIVQCAKRYRRSINQQTNEPGAPLHDEWSHGADNLRYIAINADQMTNEDWGGPLHYPDLGTF</sequence>
<gene>
    <name evidence="2" type="ORF">CAL26_23755</name>
</gene>
<evidence type="ECO:0000313" key="2">
    <source>
        <dbReference type="EMBL" id="OZI20513.1"/>
    </source>
</evidence>
<protein>
    <submittedName>
        <fullName evidence="2">Terminase</fullName>
    </submittedName>
</protein>
<keyword evidence="3" id="KW-1185">Reference proteome</keyword>
<organism evidence="2 3">
    <name type="scientific">Bordetella genomosp. 9</name>
    <dbReference type="NCBI Taxonomy" id="1416803"/>
    <lineage>
        <taxon>Bacteria</taxon>
        <taxon>Pseudomonadati</taxon>
        <taxon>Pseudomonadota</taxon>
        <taxon>Betaproteobacteria</taxon>
        <taxon>Burkholderiales</taxon>
        <taxon>Alcaligenaceae</taxon>
        <taxon>Bordetella</taxon>
    </lineage>
</organism>
<dbReference type="RefSeq" id="WP_094849106.1">
    <property type="nucleotide sequence ID" value="NZ_NEVJ01000003.1"/>
</dbReference>
<dbReference type="Gene3D" id="3.30.420.280">
    <property type="match status" value="1"/>
</dbReference>
<dbReference type="OrthoDB" id="5684611at2"/>
<dbReference type="AlphaFoldDB" id="A0A261R808"/>
<dbReference type="EMBL" id="NEVJ01000003">
    <property type="protein sequence ID" value="OZI20513.1"/>
    <property type="molecule type" value="Genomic_DNA"/>
</dbReference>
<dbReference type="InterPro" id="IPR006437">
    <property type="entry name" value="Phage_terminase_lsu"/>
</dbReference>